<dbReference type="OrthoDB" id="4822at2759"/>
<dbReference type="Pfam" id="PF07842">
    <property type="entry name" value="GCFC"/>
    <property type="match status" value="1"/>
</dbReference>
<dbReference type="GO" id="GO:0003676">
    <property type="term" value="F:nucleic acid binding"/>
    <property type="evidence" value="ECO:0007669"/>
    <property type="project" value="InterPro"/>
</dbReference>
<organism evidence="5 6">
    <name type="scientific">Acer yangbiense</name>
    <dbReference type="NCBI Taxonomy" id="1000413"/>
    <lineage>
        <taxon>Eukaryota</taxon>
        <taxon>Viridiplantae</taxon>
        <taxon>Streptophyta</taxon>
        <taxon>Embryophyta</taxon>
        <taxon>Tracheophyta</taxon>
        <taxon>Spermatophyta</taxon>
        <taxon>Magnoliopsida</taxon>
        <taxon>eudicotyledons</taxon>
        <taxon>Gunneridae</taxon>
        <taxon>Pentapetalae</taxon>
        <taxon>rosids</taxon>
        <taxon>malvids</taxon>
        <taxon>Sapindales</taxon>
        <taxon>Sapindaceae</taxon>
        <taxon>Hippocastanoideae</taxon>
        <taxon>Acereae</taxon>
        <taxon>Acer</taxon>
    </lineage>
</organism>
<accession>A0A5C7HAF9</accession>
<dbReference type="PROSITE" id="PS50174">
    <property type="entry name" value="G_PATCH"/>
    <property type="match status" value="1"/>
</dbReference>
<dbReference type="SMART" id="SM00443">
    <property type="entry name" value="G_patch"/>
    <property type="match status" value="1"/>
</dbReference>
<gene>
    <name evidence="5" type="ORF">EZV62_019103</name>
</gene>
<dbReference type="GO" id="GO:0071008">
    <property type="term" value="C:U2-type post-mRNA release spliceosomal complex"/>
    <property type="evidence" value="ECO:0007669"/>
    <property type="project" value="TreeGrafter"/>
</dbReference>
<dbReference type="Pfam" id="PF01585">
    <property type="entry name" value="G-patch"/>
    <property type="match status" value="1"/>
</dbReference>
<dbReference type="GO" id="GO:0000390">
    <property type="term" value="P:spliceosomal complex disassembly"/>
    <property type="evidence" value="ECO:0007669"/>
    <property type="project" value="InterPro"/>
</dbReference>
<feature type="coiled-coil region" evidence="2">
    <location>
        <begin position="294"/>
        <end position="342"/>
    </location>
</feature>
<name>A0A5C7HAF9_9ROSI</name>
<feature type="domain" description="G-patch" evidence="4">
    <location>
        <begin position="143"/>
        <end position="188"/>
    </location>
</feature>
<dbReference type="PANTHER" id="PTHR23329:SF1">
    <property type="entry name" value="TUFTELIN-INTERACTING PROTEIN 11"/>
    <property type="match status" value="1"/>
</dbReference>
<evidence type="ECO:0000256" key="2">
    <source>
        <dbReference type="SAM" id="Coils"/>
    </source>
</evidence>
<dbReference type="Pfam" id="PF23180">
    <property type="entry name" value="ALE2_N"/>
    <property type="match status" value="1"/>
</dbReference>
<dbReference type="PANTHER" id="PTHR23329">
    <property type="entry name" value="TUFTELIN-INTERACTING PROTEIN 11-RELATED"/>
    <property type="match status" value="1"/>
</dbReference>
<evidence type="ECO:0000313" key="6">
    <source>
        <dbReference type="Proteomes" id="UP000323000"/>
    </source>
</evidence>
<evidence type="ECO:0000256" key="3">
    <source>
        <dbReference type="SAM" id="MobiDB-lite"/>
    </source>
</evidence>
<dbReference type="AlphaFoldDB" id="A0A5C7HAF9"/>
<keyword evidence="2" id="KW-0175">Coiled coil</keyword>
<feature type="compositionally biased region" description="Basic and acidic residues" evidence="3">
    <location>
        <begin position="1"/>
        <end position="12"/>
    </location>
</feature>
<dbReference type="InterPro" id="IPR045211">
    <property type="entry name" value="TFP11/STIP/Ntr1"/>
</dbReference>
<evidence type="ECO:0000256" key="1">
    <source>
        <dbReference type="ARBA" id="ARBA00010900"/>
    </source>
</evidence>
<proteinExistence type="inferred from homology"/>
<comment type="similarity">
    <text evidence="1">Belongs to the TFP11/STIP family.</text>
</comment>
<sequence>MDDYQDMERFGTDNDFEGGTVMPNQEIDKNLKEENYDIIEDPDNDNTSGLGLGFGSGNTGSGLGLGFTAKCSKKKENAVNTTSDEEKGYEEDNFLPMAFGRLIKEGVQRKEKEREKLKSEKKSQGGKGKDVGVGNVGVFEKHTKGIGMKLLEKMGYKGGGLGKNAQGIVMPIEAKLRPKNMGMGFNDYKETTPGKLSDLEILEEKKSVGQQPMGRVKEKLWKQTKVRKKEEYITVEELLANKEEQGFEFVQKGIDMRGPHVRVLTNLENLDAEEKAKENDVPMPELQHNVRLIVDLAELDIQKIDNDLRNEKETALSLQKEKEKLEKMAAEQKQQLDNMEKIVNVLGQIEKENSLGTLTMDSLANYFSDLHMRYVHDYKLCNLSSIACSFALPLFIRVFQGWDPLRNPSHKLELVSEVVLPAVRMSGINTWDARDPEPMLRFLESWEKLLPASVLHTILHTIVMSKLSSAMDSWDPQRETGSIHNWVHPWLPMLGQKLECLYHMICIKLSNDLDAWHPSNEYAHTILSPWRTVFDSANWEALMRRYIVPKLQVALQEFQINPADQTHEQFYWVMKWAPDIPIHLMVDLMERFFFAKWLQVLYHWLSTTPNFEQIHKWYMGWKGLLPQELLANENIRAQLNHGLEMMSQAADETVRGSAAQAQKAAAAGGLGSAYQMDGMDAPREMTIKEVVEAYAQQHELLFKLKPGRMHNGCDQISVEPLTGAPFGSHCGCVFPMKVGLLLDVAPYTVFPTMHELEIEVAAGTYLQQNQAKIMVASADSQNQGKTVVDINLVPLGEKFDNTTAVLTYERLWHKKVPLNMTLFGNYEVIYINYPGIPSSPPYGGDTGSSPSESVGGLPITANFVNKNQRMNLRTIAIIASSAFVLLLFSLEQSPSS</sequence>
<feature type="region of interest" description="Disordered" evidence="3">
    <location>
        <begin position="106"/>
        <end position="130"/>
    </location>
</feature>
<reference evidence="6" key="1">
    <citation type="journal article" date="2019" name="Gigascience">
        <title>De novo genome assembly of the endangered Acer yangbiense, a plant species with extremely small populations endemic to Yunnan Province, China.</title>
        <authorList>
            <person name="Yang J."/>
            <person name="Wariss H.M."/>
            <person name="Tao L."/>
            <person name="Zhang R."/>
            <person name="Yun Q."/>
            <person name="Hollingsworth P."/>
            <person name="Dao Z."/>
            <person name="Luo G."/>
            <person name="Guo H."/>
            <person name="Ma Y."/>
            <person name="Sun W."/>
        </authorList>
    </citation>
    <scope>NUCLEOTIDE SEQUENCE [LARGE SCALE GENOMIC DNA]</scope>
    <source>
        <strain evidence="6">cv. Malutang</strain>
    </source>
</reference>
<feature type="region of interest" description="Disordered" evidence="3">
    <location>
        <begin position="1"/>
        <end position="23"/>
    </location>
</feature>
<dbReference type="InterPro" id="IPR000467">
    <property type="entry name" value="G_patch_dom"/>
</dbReference>
<evidence type="ECO:0000313" key="5">
    <source>
        <dbReference type="EMBL" id="TXG53847.1"/>
    </source>
</evidence>
<keyword evidence="6" id="KW-1185">Reference proteome</keyword>
<comment type="caution">
    <text evidence="5">The sequence shown here is derived from an EMBL/GenBank/DDBJ whole genome shotgun (WGS) entry which is preliminary data.</text>
</comment>
<dbReference type="InterPro" id="IPR022783">
    <property type="entry name" value="GCFC_dom"/>
</dbReference>
<evidence type="ECO:0000259" key="4">
    <source>
        <dbReference type="PROSITE" id="PS50174"/>
    </source>
</evidence>
<dbReference type="Proteomes" id="UP000323000">
    <property type="component" value="Chromosome 9"/>
</dbReference>
<dbReference type="InterPro" id="IPR057597">
    <property type="entry name" value="ALE2_N"/>
</dbReference>
<dbReference type="EMBL" id="VAHF01000009">
    <property type="protein sequence ID" value="TXG53847.1"/>
    <property type="molecule type" value="Genomic_DNA"/>
</dbReference>
<protein>
    <recommendedName>
        <fullName evidence="4">G-patch domain-containing protein</fullName>
    </recommendedName>
</protein>